<gene>
    <name evidence="7" type="primary">COF1</name>
    <name evidence="7" type="ORF">GGI25_001190</name>
</gene>
<evidence type="ECO:0000313" key="7">
    <source>
        <dbReference type="EMBL" id="KAJ2679739.1"/>
    </source>
</evidence>
<feature type="domain" description="ADF-H" evidence="6">
    <location>
        <begin position="3"/>
        <end position="138"/>
    </location>
</feature>
<dbReference type="InterPro" id="IPR002108">
    <property type="entry name" value="ADF-H"/>
</dbReference>
<evidence type="ECO:0000256" key="1">
    <source>
        <dbReference type="ARBA" id="ARBA00004109"/>
    </source>
</evidence>
<dbReference type="PANTHER" id="PTHR11913">
    <property type="entry name" value="COFILIN-RELATED"/>
    <property type="match status" value="1"/>
</dbReference>
<evidence type="ECO:0000256" key="4">
    <source>
        <dbReference type="ARBA" id="ARBA00023203"/>
    </source>
</evidence>
<dbReference type="Pfam" id="PF00241">
    <property type="entry name" value="Cofilin_ADF"/>
    <property type="match status" value="1"/>
</dbReference>
<evidence type="ECO:0000256" key="2">
    <source>
        <dbReference type="ARBA" id="ARBA00006844"/>
    </source>
</evidence>
<comment type="similarity">
    <text evidence="2">Belongs to the actin-binding proteins ADF family.</text>
</comment>
<dbReference type="EMBL" id="JANBTW010000009">
    <property type="protein sequence ID" value="KAJ2679739.1"/>
    <property type="molecule type" value="Genomic_DNA"/>
</dbReference>
<dbReference type="GO" id="GO:0015629">
    <property type="term" value="C:actin cytoskeleton"/>
    <property type="evidence" value="ECO:0007669"/>
    <property type="project" value="InterPro"/>
</dbReference>
<dbReference type="PRINTS" id="PR00006">
    <property type="entry name" value="COFILIN"/>
</dbReference>
<reference evidence="7" key="1">
    <citation type="submission" date="2022-07" db="EMBL/GenBank/DDBJ databases">
        <title>Phylogenomic reconstructions and comparative analyses of Kickxellomycotina fungi.</title>
        <authorList>
            <person name="Reynolds N.K."/>
            <person name="Stajich J.E."/>
            <person name="Barry K."/>
            <person name="Grigoriev I.V."/>
            <person name="Crous P."/>
            <person name="Smith M.E."/>
        </authorList>
    </citation>
    <scope>NUCLEOTIDE SEQUENCE</scope>
    <source>
        <strain evidence="7">NRRL 3115</strain>
    </source>
</reference>
<dbReference type="Gene3D" id="3.40.20.10">
    <property type="entry name" value="Severin"/>
    <property type="match status" value="1"/>
</dbReference>
<dbReference type="CDD" id="cd11286">
    <property type="entry name" value="ADF_cofilin_like"/>
    <property type="match status" value="1"/>
</dbReference>
<name>A0A9W8GB12_9FUNG</name>
<sequence length="142" mass="16310">MRSSGISVATECIEKFNELKDAHKYRFVIYRISDDLKSIVVESTSAENAEDDYEEFTNKLPEDDGRYAIYDFEYEVDGGKRNKVLFYAWAPDSAKIKSKMLYASSKSDLINKLNGVALVVQATDQEELSYEVVLKHVQTKFR</sequence>
<dbReference type="SMART" id="SM00102">
    <property type="entry name" value="ADF"/>
    <property type="match status" value="1"/>
</dbReference>
<dbReference type="Proteomes" id="UP001151518">
    <property type="component" value="Unassembled WGS sequence"/>
</dbReference>
<dbReference type="OrthoDB" id="10249245at2759"/>
<dbReference type="GO" id="GO:0030042">
    <property type="term" value="P:actin filament depolymerization"/>
    <property type="evidence" value="ECO:0007669"/>
    <property type="project" value="InterPro"/>
</dbReference>
<dbReference type="AlphaFoldDB" id="A0A9W8GB12"/>
<dbReference type="PROSITE" id="PS51263">
    <property type="entry name" value="ADF_H"/>
    <property type="match status" value="1"/>
</dbReference>
<dbReference type="GO" id="GO:0016363">
    <property type="term" value="C:nuclear matrix"/>
    <property type="evidence" value="ECO:0007669"/>
    <property type="project" value="UniProtKB-SubCell"/>
</dbReference>
<dbReference type="InterPro" id="IPR029006">
    <property type="entry name" value="ADF-H/Gelsolin-like_dom_sf"/>
</dbReference>
<organism evidence="7 8">
    <name type="scientific">Coemansia spiralis</name>
    <dbReference type="NCBI Taxonomy" id="417178"/>
    <lineage>
        <taxon>Eukaryota</taxon>
        <taxon>Fungi</taxon>
        <taxon>Fungi incertae sedis</taxon>
        <taxon>Zoopagomycota</taxon>
        <taxon>Kickxellomycotina</taxon>
        <taxon>Kickxellomycetes</taxon>
        <taxon>Kickxellales</taxon>
        <taxon>Kickxellaceae</taxon>
        <taxon>Coemansia</taxon>
    </lineage>
</organism>
<evidence type="ECO:0000259" key="6">
    <source>
        <dbReference type="PROSITE" id="PS51263"/>
    </source>
</evidence>
<dbReference type="SUPFAM" id="SSF55753">
    <property type="entry name" value="Actin depolymerizing proteins"/>
    <property type="match status" value="1"/>
</dbReference>
<evidence type="ECO:0000313" key="8">
    <source>
        <dbReference type="Proteomes" id="UP001151518"/>
    </source>
</evidence>
<proteinExistence type="inferred from homology"/>
<comment type="subcellular location">
    <subcellularLocation>
        <location evidence="1">Nucleus matrix</location>
    </subcellularLocation>
</comment>
<evidence type="ECO:0000256" key="3">
    <source>
        <dbReference type="ARBA" id="ARBA00015630"/>
    </source>
</evidence>
<keyword evidence="4" id="KW-0009">Actin-binding</keyword>
<dbReference type="GO" id="GO:0003779">
    <property type="term" value="F:actin binding"/>
    <property type="evidence" value="ECO:0007669"/>
    <property type="project" value="UniProtKB-KW"/>
</dbReference>
<dbReference type="InterPro" id="IPR017904">
    <property type="entry name" value="ADF/Cofilin"/>
</dbReference>
<evidence type="ECO:0000256" key="5">
    <source>
        <dbReference type="ARBA" id="ARBA00032427"/>
    </source>
</evidence>
<protein>
    <recommendedName>
        <fullName evidence="3">Cofilin</fullName>
    </recommendedName>
    <alternativeName>
        <fullName evidence="5">Actin-depolymerizing factor 1</fullName>
    </alternativeName>
</protein>
<comment type="caution">
    <text evidence="7">The sequence shown here is derived from an EMBL/GenBank/DDBJ whole genome shotgun (WGS) entry which is preliminary data.</text>
</comment>
<accession>A0A9W8GB12</accession>